<feature type="region of interest" description="Disordered" evidence="1">
    <location>
        <begin position="652"/>
        <end position="678"/>
    </location>
</feature>
<dbReference type="GeneID" id="80871422"/>
<dbReference type="Proteomes" id="UP001140511">
    <property type="component" value="Unassembled WGS sequence"/>
</dbReference>
<reference evidence="2" key="1">
    <citation type="submission" date="2022-09" db="EMBL/GenBank/DDBJ databases">
        <title>Chromosome-level assembly of Trichoderma breve T069, a fungus used in development of biopesticide product.</title>
        <authorList>
            <person name="Lin R."/>
            <person name="Liu T."/>
        </authorList>
    </citation>
    <scope>NUCLEOTIDE SEQUENCE</scope>
    <source>
        <strain evidence="2">T069</strain>
    </source>
</reference>
<dbReference type="AlphaFoldDB" id="A0A9W9BAA5"/>
<evidence type="ECO:0008006" key="4">
    <source>
        <dbReference type="Google" id="ProtNLM"/>
    </source>
</evidence>
<evidence type="ECO:0000256" key="1">
    <source>
        <dbReference type="SAM" id="MobiDB-lite"/>
    </source>
</evidence>
<dbReference type="RefSeq" id="XP_056025212.1">
    <property type="nucleotide sequence ID" value="XM_056176734.1"/>
</dbReference>
<protein>
    <recommendedName>
        <fullName evidence="4">DNA (cytosine-5)-methyltransferase 1 replication foci domain-containing protein</fullName>
    </recommendedName>
</protein>
<accession>A0A9W9BAA5</accession>
<feature type="compositionally biased region" description="Low complexity" evidence="1">
    <location>
        <begin position="295"/>
        <end position="315"/>
    </location>
</feature>
<sequence length="678" mass="75083">MSGRRRRASTSSVETIDGDKIRWLQESSVVRSQPKDVSKDDYPCFELRDATVYDRKGEALENALNVVVRGPYIVRGHLIIDDPSQKTHLIMRVRASTPIEIRHCIAYSIGEDDGRPVVWVLGRGGWYEINPSDAYRPIFNKMCEATTMYYSLVDIYSSGKFGKTPAASGANLLEALRTDLLQYAMKVGDGATFNEVIQRCAEHAIFFVCQFGQESLSLIDWKQTPFHKWFTVEHADVVHKTELALKNPRKPSSPAREIVSPAPSNRSSNRITRSLSTEVVDLDQIQLSKRPKPSPLADVASPSAAAQSAAAQRPAMPTQSTDGAMSTAADDDSPLASVLAALEALYAEKGGSKKGLTATNSLNFIYFNYRIPNYKDGSVGAHRIPSEEVLHYNAAALLQVLDKERFQKHELWSFLEELSTKPFSARAIKASEFPFRLIPRKAMPRQSKKPAPTAPTAVDPESSSHEAAAASPNDAPRRIGKSLKRPGRRPIKTSGLRTGTASKKRTHAEIGDESEPDSEASGIKRSHYFSDKDEEEEEGDTSMQDLTELNTPRKAGPSVQPQPDDVEPIQIVIRTEKIPSTVPKGPDDTWTCEEDGCAYVVRGGDAQGCQTRIQKHFEEHQEQNKRLNLAVTESSRGHMPINHLLEKLKRMGEKAQPNQSPVAQDGTLPQPIKRKLIV</sequence>
<dbReference type="EMBL" id="JAOPEN010000006">
    <property type="protein sequence ID" value="KAJ4856156.1"/>
    <property type="molecule type" value="Genomic_DNA"/>
</dbReference>
<evidence type="ECO:0000313" key="2">
    <source>
        <dbReference type="EMBL" id="KAJ4856156.1"/>
    </source>
</evidence>
<feature type="region of interest" description="Disordered" evidence="1">
    <location>
        <begin position="439"/>
        <end position="564"/>
    </location>
</feature>
<proteinExistence type="predicted"/>
<comment type="caution">
    <text evidence="2">The sequence shown here is derived from an EMBL/GenBank/DDBJ whole genome shotgun (WGS) entry which is preliminary data.</text>
</comment>
<feature type="region of interest" description="Disordered" evidence="1">
    <location>
        <begin position="243"/>
        <end position="330"/>
    </location>
</feature>
<feature type="compositionally biased region" description="Polar residues" evidence="1">
    <location>
        <begin position="541"/>
        <end position="550"/>
    </location>
</feature>
<keyword evidence="3" id="KW-1185">Reference proteome</keyword>
<feature type="compositionally biased region" description="Basic residues" evidence="1">
    <location>
        <begin position="478"/>
        <end position="491"/>
    </location>
</feature>
<organism evidence="2 3">
    <name type="scientific">Trichoderma breve</name>
    <dbReference type="NCBI Taxonomy" id="2034170"/>
    <lineage>
        <taxon>Eukaryota</taxon>
        <taxon>Fungi</taxon>
        <taxon>Dikarya</taxon>
        <taxon>Ascomycota</taxon>
        <taxon>Pezizomycotina</taxon>
        <taxon>Sordariomycetes</taxon>
        <taxon>Hypocreomycetidae</taxon>
        <taxon>Hypocreales</taxon>
        <taxon>Hypocreaceae</taxon>
        <taxon>Trichoderma</taxon>
    </lineage>
</organism>
<name>A0A9W9BAA5_9HYPO</name>
<feature type="compositionally biased region" description="Polar residues" evidence="1">
    <location>
        <begin position="262"/>
        <end position="277"/>
    </location>
</feature>
<gene>
    <name evidence="2" type="ORF">T069G_09524</name>
</gene>
<evidence type="ECO:0000313" key="3">
    <source>
        <dbReference type="Proteomes" id="UP001140511"/>
    </source>
</evidence>
<feature type="compositionally biased region" description="Basic residues" evidence="1">
    <location>
        <begin position="439"/>
        <end position="448"/>
    </location>
</feature>